<evidence type="ECO:0000256" key="1">
    <source>
        <dbReference type="SAM" id="MobiDB-lite"/>
    </source>
</evidence>
<name>A0ABZ2YJG0_9BACT</name>
<keyword evidence="3" id="KW-1185">Reference proteome</keyword>
<protein>
    <submittedName>
        <fullName evidence="2">Uncharacterized protein</fullName>
    </submittedName>
</protein>
<reference evidence="3" key="1">
    <citation type="submission" date="2024-03" db="EMBL/GenBank/DDBJ databases">
        <title>Chitinophaga horti sp. nov., isolated from garden soil.</title>
        <authorList>
            <person name="Lee D.S."/>
            <person name="Han D.M."/>
            <person name="Baek J.H."/>
            <person name="Choi D.G."/>
            <person name="Jeon J.H."/>
            <person name="Jeon C.O."/>
        </authorList>
    </citation>
    <scope>NUCLEOTIDE SEQUENCE [LARGE SCALE GENOMIC DNA]</scope>
    <source>
        <strain evidence="3">GPA1</strain>
    </source>
</reference>
<accession>A0ABZ2YJG0</accession>
<evidence type="ECO:0000313" key="2">
    <source>
        <dbReference type="EMBL" id="WZN39865.1"/>
    </source>
</evidence>
<dbReference type="EMBL" id="CP149822">
    <property type="protein sequence ID" value="WZN39865.1"/>
    <property type="molecule type" value="Genomic_DNA"/>
</dbReference>
<feature type="region of interest" description="Disordered" evidence="1">
    <location>
        <begin position="1"/>
        <end position="102"/>
    </location>
</feature>
<evidence type="ECO:0000313" key="3">
    <source>
        <dbReference type="Proteomes" id="UP001485459"/>
    </source>
</evidence>
<gene>
    <name evidence="2" type="ORF">WJU16_17960</name>
</gene>
<dbReference type="RefSeq" id="WP_341834830.1">
    <property type="nucleotide sequence ID" value="NZ_CP149822.1"/>
</dbReference>
<sequence length="102" mass="10390">MVPGIGMTTGPWQKGRPAGNAAHSREGSIGSKVDAGMNGHGLATTGRSNQRGMPRIAGKAASDPKWDAGMNGHGLATAGRSSQRGMPRIAGKAASDPKWMPV</sequence>
<dbReference type="Proteomes" id="UP001485459">
    <property type="component" value="Chromosome"/>
</dbReference>
<organism evidence="2 3">
    <name type="scientific">Chitinophaga pollutisoli</name>
    <dbReference type="NCBI Taxonomy" id="3133966"/>
    <lineage>
        <taxon>Bacteria</taxon>
        <taxon>Pseudomonadati</taxon>
        <taxon>Bacteroidota</taxon>
        <taxon>Chitinophagia</taxon>
        <taxon>Chitinophagales</taxon>
        <taxon>Chitinophagaceae</taxon>
        <taxon>Chitinophaga</taxon>
    </lineage>
</organism>
<proteinExistence type="predicted"/>